<feature type="compositionally biased region" description="Low complexity" evidence="2">
    <location>
        <begin position="47"/>
        <end position="58"/>
    </location>
</feature>
<reference evidence="5" key="2">
    <citation type="submission" date="2012-11" db="EMBL/GenBank/DDBJ databases">
        <authorList>
            <person name="Kuo A."/>
            <person name="Curtis B.A."/>
            <person name="Tanifuji G."/>
            <person name="Burki F."/>
            <person name="Gruber A."/>
            <person name="Irimia M."/>
            <person name="Maruyama S."/>
            <person name="Arias M.C."/>
            <person name="Ball S.G."/>
            <person name="Gile G.H."/>
            <person name="Hirakawa Y."/>
            <person name="Hopkins J.F."/>
            <person name="Rensing S.A."/>
            <person name="Schmutz J."/>
            <person name="Symeonidi A."/>
            <person name="Elias M."/>
            <person name="Eveleigh R.J."/>
            <person name="Herman E.K."/>
            <person name="Klute M.J."/>
            <person name="Nakayama T."/>
            <person name="Obornik M."/>
            <person name="Reyes-Prieto A."/>
            <person name="Armbrust E.V."/>
            <person name="Aves S.J."/>
            <person name="Beiko R.G."/>
            <person name="Coutinho P."/>
            <person name="Dacks J.B."/>
            <person name="Durnford D.G."/>
            <person name="Fast N.M."/>
            <person name="Green B.R."/>
            <person name="Grisdale C."/>
            <person name="Hempe F."/>
            <person name="Henrissat B."/>
            <person name="Hoppner M.P."/>
            <person name="Ishida K.-I."/>
            <person name="Kim E."/>
            <person name="Koreny L."/>
            <person name="Kroth P.G."/>
            <person name="Liu Y."/>
            <person name="Malik S.-B."/>
            <person name="Maier U.G."/>
            <person name="McRose D."/>
            <person name="Mock T."/>
            <person name="Neilson J.A."/>
            <person name="Onodera N.T."/>
            <person name="Poole A.M."/>
            <person name="Pritham E.J."/>
            <person name="Richards T.A."/>
            <person name="Rocap G."/>
            <person name="Roy S.W."/>
            <person name="Sarai C."/>
            <person name="Schaack S."/>
            <person name="Shirato S."/>
            <person name="Slamovits C.H."/>
            <person name="Spencer D.F."/>
            <person name="Suzuki S."/>
            <person name="Worden A.Z."/>
            <person name="Zauner S."/>
            <person name="Barry K."/>
            <person name="Bell C."/>
            <person name="Bharti A.K."/>
            <person name="Crow J.A."/>
            <person name="Grimwood J."/>
            <person name="Kramer R."/>
            <person name="Lindquist E."/>
            <person name="Lucas S."/>
            <person name="Salamov A."/>
            <person name="McFadden G.I."/>
            <person name="Lane C.E."/>
            <person name="Keeling P.J."/>
            <person name="Gray M.W."/>
            <person name="Grigoriev I.V."/>
            <person name="Archibald J.M."/>
        </authorList>
    </citation>
    <scope>NUCLEOTIDE SEQUENCE</scope>
    <source>
        <strain evidence="5">CCMP2712</strain>
    </source>
</reference>
<sequence length="571" mass="64060">MSQSALRLGTALKLVGTRWKVRTLFIDEEKGDARCEVRGSSSDKKSPPSGLLWWQSATSSSSRQRGSIRMSDIADVSNIPDRTFVSFEVITAQGANHVFRMMEDHKMENGDVDFGSWPSVIRQAIKRFKAFDVDGEAIAEKKNKGGQELALLRCENALLDRISSADTVGLGGDVEVEASLDALIVDLAKLKVQLHHLRSSHGDERALNEFLMEFVESEWQEERYRMVEGYKEAMTLRDSAIHSSQCFQKQAQKLEMQIEGLRSDNEALKRELQVLTDRLLARKEEEEKSTVELPDVVRREQLATTSRAYIIDDIDTDLDVAGGEEEEERRVNIAAFLSQLYNPQPALARSLEHPRTTDVRGTTAAKAATTAARVTGAGGRDDDERKSPRYLDRVYKSAAELYIEKRKGREEQEKGYKEEKISKYIAAWKQDSFPQEETKLSGPSPASPIATCTDNKQQAQDVKTLEQTYPAPAMHKEYQENIVGASKTSQSRPEDASYGGAAWLQYEAKIVEEFGMEGLRKIRAGRQERDGRRNFTVVPSVAHKSTPDPHHNAVEGGRNIISCSPFTTERL</sequence>
<dbReference type="PaxDb" id="55529-EKX55428"/>
<dbReference type="KEGG" id="gtt:GUITHDRAFT_131628"/>
<dbReference type="EMBL" id="JH992965">
    <property type="protein sequence ID" value="EKX55428.1"/>
    <property type="molecule type" value="Genomic_DNA"/>
</dbReference>
<keyword evidence="1" id="KW-0175">Coiled coil</keyword>
<feature type="coiled-coil region" evidence="1">
    <location>
        <begin position="244"/>
        <end position="285"/>
    </location>
</feature>
<feature type="compositionally biased region" description="Basic and acidic residues" evidence="2">
    <location>
        <begin position="36"/>
        <end position="46"/>
    </location>
</feature>
<dbReference type="AlphaFoldDB" id="L1K4Z7"/>
<accession>L1K4Z7</accession>
<proteinExistence type="predicted"/>
<dbReference type="Proteomes" id="UP000011087">
    <property type="component" value="Unassembled WGS sequence"/>
</dbReference>
<dbReference type="HOGENOM" id="CLU_477743_0_0_1"/>
<reference evidence="4" key="3">
    <citation type="submission" date="2016-03" db="UniProtKB">
        <authorList>
            <consortium name="EnsemblProtists"/>
        </authorList>
    </citation>
    <scope>IDENTIFICATION</scope>
</reference>
<dbReference type="RefSeq" id="XP_005842408.1">
    <property type="nucleotide sequence ID" value="XM_005842351.1"/>
</dbReference>
<organism evidence="3">
    <name type="scientific">Guillardia theta (strain CCMP2712)</name>
    <name type="common">Cryptophyte</name>
    <dbReference type="NCBI Taxonomy" id="905079"/>
    <lineage>
        <taxon>Eukaryota</taxon>
        <taxon>Cryptophyceae</taxon>
        <taxon>Pyrenomonadales</taxon>
        <taxon>Geminigeraceae</taxon>
        <taxon>Guillardia</taxon>
    </lineage>
</organism>
<feature type="region of interest" description="Disordered" evidence="2">
    <location>
        <begin position="36"/>
        <end position="58"/>
    </location>
</feature>
<dbReference type="EnsemblProtists" id="EKX55428">
    <property type="protein sequence ID" value="EKX55428"/>
    <property type="gene ID" value="GUITHDRAFT_131628"/>
</dbReference>
<protein>
    <submittedName>
        <fullName evidence="3 4">Uncharacterized protein</fullName>
    </submittedName>
</protein>
<evidence type="ECO:0000313" key="4">
    <source>
        <dbReference type="EnsemblProtists" id="EKX55428"/>
    </source>
</evidence>
<evidence type="ECO:0000256" key="1">
    <source>
        <dbReference type="SAM" id="Coils"/>
    </source>
</evidence>
<gene>
    <name evidence="3" type="ORF">GUITHDRAFT_131628</name>
</gene>
<dbReference type="GeneID" id="17312241"/>
<keyword evidence="5" id="KW-1185">Reference proteome</keyword>
<reference evidence="3 5" key="1">
    <citation type="journal article" date="2012" name="Nature">
        <title>Algal genomes reveal evolutionary mosaicism and the fate of nucleomorphs.</title>
        <authorList>
            <consortium name="DOE Joint Genome Institute"/>
            <person name="Curtis B.A."/>
            <person name="Tanifuji G."/>
            <person name="Burki F."/>
            <person name="Gruber A."/>
            <person name="Irimia M."/>
            <person name="Maruyama S."/>
            <person name="Arias M.C."/>
            <person name="Ball S.G."/>
            <person name="Gile G.H."/>
            <person name="Hirakawa Y."/>
            <person name="Hopkins J.F."/>
            <person name="Kuo A."/>
            <person name="Rensing S.A."/>
            <person name="Schmutz J."/>
            <person name="Symeonidi A."/>
            <person name="Elias M."/>
            <person name="Eveleigh R.J."/>
            <person name="Herman E.K."/>
            <person name="Klute M.J."/>
            <person name="Nakayama T."/>
            <person name="Obornik M."/>
            <person name="Reyes-Prieto A."/>
            <person name="Armbrust E.V."/>
            <person name="Aves S.J."/>
            <person name="Beiko R.G."/>
            <person name="Coutinho P."/>
            <person name="Dacks J.B."/>
            <person name="Durnford D.G."/>
            <person name="Fast N.M."/>
            <person name="Green B.R."/>
            <person name="Grisdale C.J."/>
            <person name="Hempel F."/>
            <person name="Henrissat B."/>
            <person name="Hoppner M.P."/>
            <person name="Ishida K."/>
            <person name="Kim E."/>
            <person name="Koreny L."/>
            <person name="Kroth P.G."/>
            <person name="Liu Y."/>
            <person name="Malik S.B."/>
            <person name="Maier U.G."/>
            <person name="McRose D."/>
            <person name="Mock T."/>
            <person name="Neilson J.A."/>
            <person name="Onodera N.T."/>
            <person name="Poole A.M."/>
            <person name="Pritham E.J."/>
            <person name="Richards T.A."/>
            <person name="Rocap G."/>
            <person name="Roy S.W."/>
            <person name="Sarai C."/>
            <person name="Schaack S."/>
            <person name="Shirato S."/>
            <person name="Slamovits C.H."/>
            <person name="Spencer D.F."/>
            <person name="Suzuki S."/>
            <person name="Worden A.Z."/>
            <person name="Zauner S."/>
            <person name="Barry K."/>
            <person name="Bell C."/>
            <person name="Bharti A.K."/>
            <person name="Crow J.A."/>
            <person name="Grimwood J."/>
            <person name="Kramer R."/>
            <person name="Lindquist E."/>
            <person name="Lucas S."/>
            <person name="Salamov A."/>
            <person name="McFadden G.I."/>
            <person name="Lane C.E."/>
            <person name="Keeling P.J."/>
            <person name="Gray M.W."/>
            <person name="Grigoriev I.V."/>
            <person name="Archibald J.M."/>
        </authorList>
    </citation>
    <scope>NUCLEOTIDE SEQUENCE</scope>
    <source>
        <strain evidence="3 5">CCMP2712</strain>
    </source>
</reference>
<name>L1K4Z7_GUITC</name>
<evidence type="ECO:0000256" key="2">
    <source>
        <dbReference type="SAM" id="MobiDB-lite"/>
    </source>
</evidence>
<evidence type="ECO:0000313" key="5">
    <source>
        <dbReference type="Proteomes" id="UP000011087"/>
    </source>
</evidence>
<evidence type="ECO:0000313" key="3">
    <source>
        <dbReference type="EMBL" id="EKX55428.1"/>
    </source>
</evidence>